<sequence>MAAIHDLKGSLEPQLDAVAVGVGLLRADLQKVSDKVSTAETDIACLQSKSKTLDEQVRFFTTEHEGIAACLEDQKVQAQRKNIRVVGVLKGAKDPSVELFVETPITDHLCPRRLSSFFMVEWVHRAPVPHLRPGGPRGPSLHASLISEIGMTWHFAAPEKTWEWLEGSKAAAHPDLRQEKGGPTSRKKTASQTGRQEGPTDVPAP</sequence>
<name>A0AAV7RG07_PLEWA</name>
<reference evidence="2" key="1">
    <citation type="journal article" date="2022" name="bioRxiv">
        <title>Sequencing and chromosome-scale assembly of the giantPleurodeles waltlgenome.</title>
        <authorList>
            <person name="Brown T."/>
            <person name="Elewa A."/>
            <person name="Iarovenko S."/>
            <person name="Subramanian E."/>
            <person name="Araus A.J."/>
            <person name="Petzold A."/>
            <person name="Susuki M."/>
            <person name="Suzuki K.-i.T."/>
            <person name="Hayashi T."/>
            <person name="Toyoda A."/>
            <person name="Oliveira C."/>
            <person name="Osipova E."/>
            <person name="Leigh N.D."/>
            <person name="Simon A."/>
            <person name="Yun M.H."/>
        </authorList>
    </citation>
    <scope>NUCLEOTIDE SEQUENCE</scope>
    <source>
        <strain evidence="2">20211129_DDA</strain>
        <tissue evidence="2">Liver</tissue>
    </source>
</reference>
<dbReference type="Proteomes" id="UP001066276">
    <property type="component" value="Chromosome 5"/>
</dbReference>
<gene>
    <name evidence="2" type="ORF">NDU88_002540</name>
</gene>
<accession>A0AAV7RG07</accession>
<protein>
    <submittedName>
        <fullName evidence="2">Uncharacterized protein</fullName>
    </submittedName>
</protein>
<evidence type="ECO:0000313" key="3">
    <source>
        <dbReference type="Proteomes" id="UP001066276"/>
    </source>
</evidence>
<organism evidence="2 3">
    <name type="scientific">Pleurodeles waltl</name>
    <name type="common">Iberian ribbed newt</name>
    <dbReference type="NCBI Taxonomy" id="8319"/>
    <lineage>
        <taxon>Eukaryota</taxon>
        <taxon>Metazoa</taxon>
        <taxon>Chordata</taxon>
        <taxon>Craniata</taxon>
        <taxon>Vertebrata</taxon>
        <taxon>Euteleostomi</taxon>
        <taxon>Amphibia</taxon>
        <taxon>Batrachia</taxon>
        <taxon>Caudata</taxon>
        <taxon>Salamandroidea</taxon>
        <taxon>Salamandridae</taxon>
        <taxon>Pleurodelinae</taxon>
        <taxon>Pleurodeles</taxon>
    </lineage>
</organism>
<evidence type="ECO:0000313" key="2">
    <source>
        <dbReference type="EMBL" id="KAJ1149735.1"/>
    </source>
</evidence>
<comment type="caution">
    <text evidence="2">The sequence shown here is derived from an EMBL/GenBank/DDBJ whole genome shotgun (WGS) entry which is preliminary data.</text>
</comment>
<keyword evidence="3" id="KW-1185">Reference proteome</keyword>
<feature type="region of interest" description="Disordered" evidence="1">
    <location>
        <begin position="166"/>
        <end position="205"/>
    </location>
</feature>
<evidence type="ECO:0000256" key="1">
    <source>
        <dbReference type="SAM" id="MobiDB-lite"/>
    </source>
</evidence>
<proteinExistence type="predicted"/>
<dbReference type="EMBL" id="JANPWB010000009">
    <property type="protein sequence ID" value="KAJ1149735.1"/>
    <property type="molecule type" value="Genomic_DNA"/>
</dbReference>
<dbReference type="AlphaFoldDB" id="A0AAV7RG07"/>